<dbReference type="Pfam" id="PF02931">
    <property type="entry name" value="Neur_chan_LBD"/>
    <property type="match status" value="1"/>
</dbReference>
<evidence type="ECO:0000256" key="6">
    <source>
        <dbReference type="ARBA" id="ARBA00022729"/>
    </source>
</evidence>
<dbReference type="Proteomes" id="UP000230233">
    <property type="component" value="Chromosome III"/>
</dbReference>
<evidence type="ECO:0000256" key="3">
    <source>
        <dbReference type="ARBA" id="ARBA00022448"/>
    </source>
</evidence>
<name>A0A2G5UM80_9PELO</name>
<keyword evidence="4" id="KW-1003">Cell membrane</keyword>
<dbReference type="InterPro" id="IPR036734">
    <property type="entry name" value="Neur_chan_lig-bd_sf"/>
</dbReference>
<evidence type="ECO:0000256" key="5">
    <source>
        <dbReference type="ARBA" id="ARBA00022692"/>
    </source>
</evidence>
<keyword evidence="3" id="KW-0813">Transport</keyword>
<dbReference type="SUPFAM" id="SSF90112">
    <property type="entry name" value="Neurotransmitter-gated ion-channel transmembrane pore"/>
    <property type="match status" value="1"/>
</dbReference>
<dbReference type="Pfam" id="PF02932">
    <property type="entry name" value="Neur_chan_memb"/>
    <property type="match status" value="1"/>
</dbReference>
<keyword evidence="5 13" id="KW-0812">Transmembrane</keyword>
<dbReference type="OrthoDB" id="442503at2759"/>
<dbReference type="InterPro" id="IPR006029">
    <property type="entry name" value="Neurotrans-gated_channel_TM"/>
</dbReference>
<dbReference type="InterPro" id="IPR006028">
    <property type="entry name" value="GABAA/Glycine_rcpt"/>
</dbReference>
<accession>A0A2G5UM80</accession>
<comment type="subcellular location">
    <subcellularLocation>
        <location evidence="2">Cell membrane</location>
    </subcellularLocation>
    <subcellularLocation>
        <location evidence="1">Membrane</location>
        <topology evidence="1">Multi-pass membrane protein</topology>
    </subcellularLocation>
</comment>
<dbReference type="SUPFAM" id="SSF63712">
    <property type="entry name" value="Nicotinic receptor ligand binding domain-like"/>
    <property type="match status" value="1"/>
</dbReference>
<comment type="caution">
    <text evidence="16">The sequence shown here is derived from an EMBL/GenBank/DDBJ whole genome shotgun (WGS) entry which is preliminary data.</text>
</comment>
<feature type="transmembrane region" description="Helical" evidence="13">
    <location>
        <begin position="353"/>
        <end position="374"/>
    </location>
</feature>
<feature type="transmembrane region" description="Helical" evidence="13">
    <location>
        <begin position="411"/>
        <end position="433"/>
    </location>
</feature>
<feature type="transmembrane region" description="Helical" evidence="13">
    <location>
        <begin position="321"/>
        <end position="341"/>
    </location>
</feature>
<evidence type="ECO:0000313" key="16">
    <source>
        <dbReference type="EMBL" id="PIC40563.1"/>
    </source>
</evidence>
<protein>
    <recommendedName>
        <fullName evidence="18">Neurotransmitter-gated ion-channel ligand-binding domain-containing protein</fullName>
    </recommendedName>
</protein>
<evidence type="ECO:0000256" key="8">
    <source>
        <dbReference type="ARBA" id="ARBA00023065"/>
    </source>
</evidence>
<dbReference type="GO" id="GO:0005230">
    <property type="term" value="F:extracellular ligand-gated monoatomic ion channel activity"/>
    <property type="evidence" value="ECO:0007669"/>
    <property type="project" value="InterPro"/>
</dbReference>
<keyword evidence="11" id="KW-0407">Ion channel</keyword>
<keyword evidence="9 13" id="KW-0472">Membrane</keyword>
<evidence type="ECO:0000256" key="1">
    <source>
        <dbReference type="ARBA" id="ARBA00004141"/>
    </source>
</evidence>
<dbReference type="InterPro" id="IPR006201">
    <property type="entry name" value="Neur_channel"/>
</dbReference>
<dbReference type="InterPro" id="IPR036719">
    <property type="entry name" value="Neuro-gated_channel_TM_sf"/>
</dbReference>
<evidence type="ECO:0008006" key="18">
    <source>
        <dbReference type="Google" id="ProtNLM"/>
    </source>
</evidence>
<proteinExistence type="inferred from homology"/>
<evidence type="ECO:0000256" key="9">
    <source>
        <dbReference type="ARBA" id="ARBA00023136"/>
    </source>
</evidence>
<dbReference type="CDD" id="cd18990">
    <property type="entry name" value="LGIC_ECD_GABAAR"/>
    <property type="match status" value="1"/>
</dbReference>
<evidence type="ECO:0000259" key="15">
    <source>
        <dbReference type="Pfam" id="PF02932"/>
    </source>
</evidence>
<keyword evidence="8" id="KW-0406">Ion transport</keyword>
<dbReference type="InterPro" id="IPR006202">
    <property type="entry name" value="Neur_chan_lig-bd"/>
</dbReference>
<dbReference type="Gene3D" id="2.70.170.10">
    <property type="entry name" value="Neurotransmitter-gated ion-channel ligand-binding domain"/>
    <property type="match status" value="1"/>
</dbReference>
<evidence type="ECO:0000256" key="2">
    <source>
        <dbReference type="ARBA" id="ARBA00004236"/>
    </source>
</evidence>
<dbReference type="PRINTS" id="PR00253">
    <property type="entry name" value="GABAARECEPTR"/>
</dbReference>
<dbReference type="STRING" id="1611254.A0A2G5UM80"/>
<evidence type="ECO:0000259" key="14">
    <source>
        <dbReference type="Pfam" id="PF02931"/>
    </source>
</evidence>
<reference evidence="17" key="1">
    <citation type="submission" date="2017-10" db="EMBL/GenBank/DDBJ databases">
        <title>Rapid genome shrinkage in a self-fertile nematode reveals novel sperm competition proteins.</title>
        <authorList>
            <person name="Yin D."/>
            <person name="Schwarz E.M."/>
            <person name="Thomas C.G."/>
            <person name="Felde R.L."/>
            <person name="Korf I.F."/>
            <person name="Cutter A.D."/>
            <person name="Schartner C.M."/>
            <person name="Ralston E.J."/>
            <person name="Meyer B.J."/>
            <person name="Haag E.S."/>
        </authorList>
    </citation>
    <scope>NUCLEOTIDE SEQUENCE [LARGE SCALE GENOMIC DNA]</scope>
    <source>
        <strain evidence="17">JU1422</strain>
    </source>
</reference>
<dbReference type="AlphaFoldDB" id="A0A2G5UM80"/>
<dbReference type="FunFam" id="1.20.58.390:FF:000125">
    <property type="entry name" value="Acetylcholine-gated ion channel acc-4"/>
    <property type="match status" value="1"/>
</dbReference>
<evidence type="ECO:0000313" key="17">
    <source>
        <dbReference type="Proteomes" id="UP000230233"/>
    </source>
</evidence>
<evidence type="ECO:0000256" key="13">
    <source>
        <dbReference type="SAM" id="Phobius"/>
    </source>
</evidence>
<feature type="domain" description="Neurotransmitter-gated ion-channel ligand-binding" evidence="14">
    <location>
        <begin position="80"/>
        <end position="285"/>
    </location>
</feature>
<evidence type="ECO:0000256" key="12">
    <source>
        <dbReference type="ARBA" id="ARBA00061606"/>
    </source>
</evidence>
<sequence>MFSTEKISQSTTWPRPFQKSWDIIKKMRYVAIFLCFLVTTVGTLLRSLDDDSHECLFNCPKRARNVSIPKTEKACMGDDAIIAQILDGYNKLDLPGGGHVEVSIEIWVQEVSKIIEITSEFELDIYVTERWTDPSLAYAHLNPCKSNMSVDGATILNKIWNPHACFVNSKLANIHESPFKNIFLQIYSNGSIWHNYRIKLTGPCSSTLRTFPIDQQRCMLFYESFTHNSDQVKMDWITTVPPITILKGNITLPDYVLVDFSASSELRLYPPGIFNELIATFTFQRLYGFYILQVYVPAYISVFISWVSFTLGAEQIPSRTTVGVNSLLALTFQFGAVVNNLPKTSDVKAIDVWILSSMAFIFASLIELAVVGYLSRDGQHGSIKFSRCRCSWLCMNCKDWTALKIDQMSSIVFPVSFFAFNIWYWFIFLGFLFSKNVSDDGISK</sequence>
<keyword evidence="10" id="KW-0325">Glycoprotein</keyword>
<feature type="transmembrane region" description="Helical" evidence="13">
    <location>
        <begin position="29"/>
        <end position="48"/>
    </location>
</feature>
<dbReference type="GO" id="GO:0005886">
    <property type="term" value="C:plasma membrane"/>
    <property type="evidence" value="ECO:0007669"/>
    <property type="project" value="UniProtKB-SubCell"/>
</dbReference>
<evidence type="ECO:0000256" key="11">
    <source>
        <dbReference type="ARBA" id="ARBA00023303"/>
    </source>
</evidence>
<evidence type="ECO:0000256" key="4">
    <source>
        <dbReference type="ARBA" id="ARBA00022475"/>
    </source>
</evidence>
<evidence type="ECO:0000256" key="10">
    <source>
        <dbReference type="ARBA" id="ARBA00023180"/>
    </source>
</evidence>
<dbReference type="PRINTS" id="PR00252">
    <property type="entry name" value="NRIONCHANNEL"/>
</dbReference>
<dbReference type="EMBL" id="PDUG01000003">
    <property type="protein sequence ID" value="PIC40563.1"/>
    <property type="molecule type" value="Genomic_DNA"/>
</dbReference>
<feature type="domain" description="Neurotransmitter-gated ion-channel transmembrane" evidence="15">
    <location>
        <begin position="294"/>
        <end position="376"/>
    </location>
</feature>
<organism evidence="16 17">
    <name type="scientific">Caenorhabditis nigoni</name>
    <dbReference type="NCBI Taxonomy" id="1611254"/>
    <lineage>
        <taxon>Eukaryota</taxon>
        <taxon>Metazoa</taxon>
        <taxon>Ecdysozoa</taxon>
        <taxon>Nematoda</taxon>
        <taxon>Chromadorea</taxon>
        <taxon>Rhabditida</taxon>
        <taxon>Rhabditina</taxon>
        <taxon>Rhabditomorpha</taxon>
        <taxon>Rhabditoidea</taxon>
        <taxon>Rhabditidae</taxon>
        <taxon>Peloderinae</taxon>
        <taxon>Caenorhabditis</taxon>
    </lineage>
</organism>
<keyword evidence="17" id="KW-1185">Reference proteome</keyword>
<evidence type="ECO:0000256" key="7">
    <source>
        <dbReference type="ARBA" id="ARBA00022989"/>
    </source>
</evidence>
<gene>
    <name evidence="16" type="primary">Cni-acc-4</name>
    <name evidence="16" type="synonym">Cnig_chr_III.g11860</name>
    <name evidence="16" type="ORF">B9Z55_011860</name>
</gene>
<dbReference type="Gene3D" id="1.20.58.390">
    <property type="entry name" value="Neurotransmitter-gated ion-channel transmembrane domain"/>
    <property type="match status" value="1"/>
</dbReference>
<dbReference type="InterPro" id="IPR038050">
    <property type="entry name" value="Neuro_actylchol_rec"/>
</dbReference>
<dbReference type="PANTHER" id="PTHR18945">
    <property type="entry name" value="NEUROTRANSMITTER GATED ION CHANNEL"/>
    <property type="match status" value="1"/>
</dbReference>
<dbReference type="GO" id="GO:0004888">
    <property type="term" value="F:transmembrane signaling receptor activity"/>
    <property type="evidence" value="ECO:0007669"/>
    <property type="project" value="InterPro"/>
</dbReference>
<dbReference type="CDD" id="cd19049">
    <property type="entry name" value="LGIC_TM_anion"/>
    <property type="match status" value="1"/>
</dbReference>
<comment type="similarity">
    <text evidence="12">Belongs to the ligand-gated ion channel (TC 1.A.9) family.</text>
</comment>
<feature type="transmembrane region" description="Helical" evidence="13">
    <location>
        <begin position="287"/>
        <end position="309"/>
    </location>
</feature>
<keyword evidence="7 13" id="KW-1133">Transmembrane helix</keyword>
<dbReference type="FunFam" id="2.70.170.10:FF:000035">
    <property type="entry name" value="Ligand-Gated ion Channel"/>
    <property type="match status" value="1"/>
</dbReference>
<keyword evidence="6" id="KW-0732">Signal</keyword>